<dbReference type="PANTHER" id="PTHR10353">
    <property type="entry name" value="GLYCOSYL HYDROLASE"/>
    <property type="match status" value="1"/>
</dbReference>
<dbReference type="Gene3D" id="3.20.20.80">
    <property type="entry name" value="Glycosidases"/>
    <property type="match status" value="1"/>
</dbReference>
<dbReference type="InterPro" id="IPR017853">
    <property type="entry name" value="GH"/>
</dbReference>
<dbReference type="Proteomes" id="UP001642540">
    <property type="component" value="Unassembled WGS sequence"/>
</dbReference>
<dbReference type="InterPro" id="IPR001360">
    <property type="entry name" value="Glyco_hydro_1"/>
</dbReference>
<evidence type="ECO:0000256" key="4">
    <source>
        <dbReference type="RuleBase" id="RU003690"/>
    </source>
</evidence>
<dbReference type="Pfam" id="PF00232">
    <property type="entry name" value="Glyco_hydro_1"/>
    <property type="match status" value="2"/>
</dbReference>
<evidence type="ECO:0008006" key="7">
    <source>
        <dbReference type="Google" id="ProtNLM"/>
    </source>
</evidence>
<name>A0ABP1RW24_9HEXA</name>
<evidence type="ECO:0000256" key="2">
    <source>
        <dbReference type="ARBA" id="ARBA00022801"/>
    </source>
</evidence>
<gene>
    <name evidence="5" type="ORF">ODALV1_LOCUS26756</name>
</gene>
<protein>
    <recommendedName>
        <fullName evidence="7">Lactase-phlorizin hydrolase</fullName>
    </recommendedName>
</protein>
<dbReference type="PANTHER" id="PTHR10353:SF36">
    <property type="entry name" value="LP05116P"/>
    <property type="match status" value="1"/>
</dbReference>
<comment type="similarity">
    <text evidence="1 4">Belongs to the glycosyl hydrolase 1 family.</text>
</comment>
<organism evidence="5 6">
    <name type="scientific">Orchesella dallaii</name>
    <dbReference type="NCBI Taxonomy" id="48710"/>
    <lineage>
        <taxon>Eukaryota</taxon>
        <taxon>Metazoa</taxon>
        <taxon>Ecdysozoa</taxon>
        <taxon>Arthropoda</taxon>
        <taxon>Hexapoda</taxon>
        <taxon>Collembola</taxon>
        <taxon>Entomobryomorpha</taxon>
        <taxon>Entomobryoidea</taxon>
        <taxon>Orchesellidae</taxon>
        <taxon>Orchesellinae</taxon>
        <taxon>Orchesella</taxon>
    </lineage>
</organism>
<evidence type="ECO:0000313" key="6">
    <source>
        <dbReference type="Proteomes" id="UP001642540"/>
    </source>
</evidence>
<evidence type="ECO:0000256" key="1">
    <source>
        <dbReference type="ARBA" id="ARBA00010838"/>
    </source>
</evidence>
<evidence type="ECO:0000313" key="5">
    <source>
        <dbReference type="EMBL" id="CAL8137079.1"/>
    </source>
</evidence>
<proteinExistence type="inferred from homology"/>
<evidence type="ECO:0000256" key="3">
    <source>
        <dbReference type="ARBA" id="ARBA00023295"/>
    </source>
</evidence>
<dbReference type="EMBL" id="CAXLJM020000114">
    <property type="protein sequence ID" value="CAL8137079.1"/>
    <property type="molecule type" value="Genomic_DNA"/>
</dbReference>
<keyword evidence="2" id="KW-0378">Hydrolase</keyword>
<keyword evidence="3" id="KW-0326">Glycosidase</keyword>
<comment type="caution">
    <text evidence="5">The sequence shown here is derived from an EMBL/GenBank/DDBJ whole genome shotgun (WGS) entry which is preliminary data.</text>
</comment>
<accession>A0ABP1RW24</accession>
<reference evidence="5 6" key="1">
    <citation type="submission" date="2024-08" db="EMBL/GenBank/DDBJ databases">
        <authorList>
            <person name="Cucini C."/>
            <person name="Frati F."/>
        </authorList>
    </citation>
    <scope>NUCLEOTIDE SEQUENCE [LARGE SCALE GENOMIC DNA]</scope>
</reference>
<sequence>MPGIEDPSSCERDEMYYGEFAPGFKFGTSTVAHQIEGLRNGDGKGFSIWDEFSHSHPKCIADRSTADETCDSYHKFEEDVLILKSMNANSYSFSLSWSRILPDGTVESVNQKGIDYYDDMINTLLENGIEPIVTIYHWDLPLPLLEKYAGGWTNENLIPEFEAYARLCFEKFGDRVQNWVTIAQPWVHSWKSYGNGVHPPNLCLGNKGASIATANLLKAHENVFQIYSEEFRVNQHGKLGISVKIDEDNGASLEQQMERVLCPIYQENYPPILESAQEVDESCVECSEVRTQAQNWLFDFLVVHFSPKLKSELQASSITIQQALQHLKVSYGNPEVLLFCEGPAMTFPIPSMDTDRAQYFNVVANDILKAIDVLGCNIKGYFPGKLMDCWEWESGYTISYGLHHVNLAHPSKKRSPRASVAFMLKQLFKQKKFQPIVQL</sequence>
<keyword evidence="6" id="KW-1185">Reference proteome</keyword>
<dbReference type="SUPFAM" id="SSF51445">
    <property type="entry name" value="(Trans)glycosidases"/>
    <property type="match status" value="1"/>
</dbReference>